<comment type="caution">
    <text evidence="2">The sequence shown here is derived from an EMBL/GenBank/DDBJ whole genome shotgun (WGS) entry which is preliminary data.</text>
</comment>
<dbReference type="EMBL" id="BEXD01004310">
    <property type="protein sequence ID" value="GBC09534.1"/>
    <property type="molecule type" value="Genomic_DNA"/>
</dbReference>
<name>A0A2Z6S2Q6_9GLOM</name>
<feature type="compositionally biased region" description="Basic and acidic residues" evidence="1">
    <location>
        <begin position="390"/>
        <end position="425"/>
    </location>
</feature>
<evidence type="ECO:0000313" key="2">
    <source>
        <dbReference type="EMBL" id="GBC09534.1"/>
    </source>
</evidence>
<dbReference type="AlphaFoldDB" id="A0A2Z6S2Q6"/>
<sequence length="437" mass="50622">MAGLSDEQIVMAGSSDEQIVMAGSSRKRKNEKPIDNTIKILSEDHYEVQQFLENIPANTLKDRLVTLRSISGSNCKKIILNIDEQKLTAVLPSGLLDIKLTFYIAEQHFIEMEESRFLDNPHILWRLPAEDNSNNNTTIGINLLYKEKAANDKNLKEDILAVAWLIYHLRIVQDRLPINPPMMQPNYDNKKYIQNLQEYYDNYLEKGMEFDGSKIKGAISLTKNIDDDHNSRINFLDKVDDGNMSLYIEDMLTILDEIKSEDETSELSRRRNVRRYLYFYELYKKTLETVASEPKSFAEKINKLWNICNKSFVIFDLITGLTSNLFERLLSRESAERWFIIIKKGIYYIQQEYRGIQKQQQEEKEVTNNDSGNSSNNSENEGQGSGNEGQRSENKGQGSGKEREAEDGKVEGKGDGKEEKEEKKKEKGKRKRKRKRE</sequence>
<reference evidence="2 3" key="1">
    <citation type="submission" date="2017-11" db="EMBL/GenBank/DDBJ databases">
        <title>The genome of Rhizophagus clarus HR1 reveals common genetic basis of auxotrophy among arbuscular mycorrhizal fungi.</title>
        <authorList>
            <person name="Kobayashi Y."/>
        </authorList>
    </citation>
    <scope>NUCLEOTIDE SEQUENCE [LARGE SCALE GENOMIC DNA]</scope>
    <source>
        <strain evidence="2 3">HR1</strain>
    </source>
</reference>
<organism evidence="2 3">
    <name type="scientific">Rhizophagus clarus</name>
    <dbReference type="NCBI Taxonomy" id="94130"/>
    <lineage>
        <taxon>Eukaryota</taxon>
        <taxon>Fungi</taxon>
        <taxon>Fungi incertae sedis</taxon>
        <taxon>Mucoromycota</taxon>
        <taxon>Glomeromycotina</taxon>
        <taxon>Glomeromycetes</taxon>
        <taxon>Glomerales</taxon>
        <taxon>Glomeraceae</taxon>
        <taxon>Rhizophagus</taxon>
    </lineage>
</organism>
<feature type="compositionally biased region" description="Basic residues" evidence="1">
    <location>
        <begin position="426"/>
        <end position="437"/>
    </location>
</feature>
<protein>
    <submittedName>
        <fullName evidence="2">Uncharacterized protein</fullName>
    </submittedName>
</protein>
<dbReference type="Proteomes" id="UP000247702">
    <property type="component" value="Unassembled WGS sequence"/>
</dbReference>
<proteinExistence type="predicted"/>
<evidence type="ECO:0000256" key="1">
    <source>
        <dbReference type="SAM" id="MobiDB-lite"/>
    </source>
</evidence>
<gene>
    <name evidence="2" type="ORF">RclHR1_08960001</name>
</gene>
<accession>A0A2Z6S2Q6</accession>
<feature type="region of interest" description="Disordered" evidence="1">
    <location>
        <begin position="359"/>
        <end position="437"/>
    </location>
</feature>
<feature type="compositionally biased region" description="Low complexity" evidence="1">
    <location>
        <begin position="371"/>
        <end position="382"/>
    </location>
</feature>
<evidence type="ECO:0000313" key="3">
    <source>
        <dbReference type="Proteomes" id="UP000247702"/>
    </source>
</evidence>
<keyword evidence="3" id="KW-1185">Reference proteome</keyword>